<keyword evidence="2" id="KW-1185">Reference proteome</keyword>
<evidence type="ECO:0000313" key="1">
    <source>
        <dbReference type="EMBL" id="MEJ8632520.1"/>
    </source>
</evidence>
<proteinExistence type="predicted"/>
<organism evidence="1 2">
    <name type="scientific">Streptomyces achmelvichensis</name>
    <dbReference type="NCBI Taxonomy" id="3134111"/>
    <lineage>
        <taxon>Bacteria</taxon>
        <taxon>Bacillati</taxon>
        <taxon>Actinomycetota</taxon>
        <taxon>Actinomycetes</taxon>
        <taxon>Kitasatosporales</taxon>
        <taxon>Streptomycetaceae</taxon>
        <taxon>Streptomyces</taxon>
    </lineage>
</organism>
<protein>
    <submittedName>
        <fullName evidence="1">Type II toxin-antitoxin system RelE/ParE family toxin</fullName>
    </submittedName>
</protein>
<accession>A0ACC6PMH7</accession>
<name>A0ACC6PMH7_9ACTN</name>
<sequence length="83" mass="9219">MTYSIIWEPEATSAAVQFLKEDPQGLAALYEAVDALGEDPRPVNSTPYGGVYRRLRVGPYRALYTIDNQVIRILVTHIGRAPS</sequence>
<gene>
    <name evidence="1" type="ORF">WKI67_03675</name>
</gene>
<evidence type="ECO:0000313" key="2">
    <source>
        <dbReference type="Proteomes" id="UP001377168"/>
    </source>
</evidence>
<dbReference type="Proteomes" id="UP001377168">
    <property type="component" value="Unassembled WGS sequence"/>
</dbReference>
<dbReference type="EMBL" id="JBBKAJ010000021">
    <property type="protein sequence ID" value="MEJ8632520.1"/>
    <property type="molecule type" value="Genomic_DNA"/>
</dbReference>
<comment type="caution">
    <text evidence="1">The sequence shown here is derived from an EMBL/GenBank/DDBJ whole genome shotgun (WGS) entry which is preliminary data.</text>
</comment>
<reference evidence="1" key="1">
    <citation type="submission" date="2024-03" db="EMBL/GenBank/DDBJ databases">
        <title>Novel Streptomyces species of biotechnological and ecological value are a feature of Machair soil.</title>
        <authorList>
            <person name="Prole J.R."/>
            <person name="Goodfellow M."/>
            <person name="Allenby N."/>
            <person name="Ward A.C."/>
        </authorList>
    </citation>
    <scope>NUCLEOTIDE SEQUENCE</scope>
    <source>
        <strain evidence="1">MS2.AVA.5</strain>
    </source>
</reference>